<feature type="compositionally biased region" description="Low complexity" evidence="1">
    <location>
        <begin position="123"/>
        <end position="137"/>
    </location>
</feature>
<feature type="non-terminal residue" evidence="2">
    <location>
        <position position="1"/>
    </location>
</feature>
<gene>
    <name evidence="2" type="ORF">AVDCRST_MAG36-817</name>
</gene>
<reference evidence="2" key="1">
    <citation type="submission" date="2020-02" db="EMBL/GenBank/DDBJ databases">
        <authorList>
            <person name="Meier V. D."/>
        </authorList>
    </citation>
    <scope>NUCLEOTIDE SEQUENCE</scope>
    <source>
        <strain evidence="2">AVDCRST_MAG36</strain>
    </source>
</reference>
<dbReference type="AlphaFoldDB" id="A0A6J4LBI9"/>
<sequence length="313" mass="33925">EPGAADRPPPRPRGGRRRPRRAGLGLAAGRLLGRRGRPARGRARRPRVGPAVRGRGVARLRAGVPDGDRGPRGRPAPDRGRRAVGRPGAARDPAVLRARHPRRQHRRAGGGARPRLGPRPPAVRRAAAPPQLEPAAPRHARRPPGARARRRRHRVPRRRGADRAGQRGDPRRTAQPGRRPDVGAGPRPARRYGRARRGGPPHRGHRAARRCRCPRPAAGRGAGRQRRPGCGSRHRGADRRGRRRPAAGGARCHRPRAAARGPPAVDAARLAGHPARRRRRRGVGGPGAVARGRPGRAAQQGPRPAQPRHRRLL</sequence>
<organism evidence="2">
    <name type="scientific">uncultured Nocardioidaceae bacterium</name>
    <dbReference type="NCBI Taxonomy" id="253824"/>
    <lineage>
        <taxon>Bacteria</taxon>
        <taxon>Bacillati</taxon>
        <taxon>Actinomycetota</taxon>
        <taxon>Actinomycetes</taxon>
        <taxon>Propionibacteriales</taxon>
        <taxon>Nocardioidaceae</taxon>
        <taxon>environmental samples</taxon>
    </lineage>
</organism>
<feature type="compositionally biased region" description="Low complexity" evidence="1">
    <location>
        <begin position="288"/>
        <end position="303"/>
    </location>
</feature>
<feature type="compositionally biased region" description="Low complexity" evidence="1">
    <location>
        <begin position="258"/>
        <end position="273"/>
    </location>
</feature>
<feature type="compositionally biased region" description="Basic and acidic residues" evidence="1">
    <location>
        <begin position="66"/>
        <end position="81"/>
    </location>
</feature>
<feature type="compositionally biased region" description="Basic and acidic residues" evidence="1">
    <location>
        <begin position="159"/>
        <end position="172"/>
    </location>
</feature>
<dbReference type="EMBL" id="CADCUH010000045">
    <property type="protein sequence ID" value="CAA9328841.1"/>
    <property type="molecule type" value="Genomic_DNA"/>
</dbReference>
<evidence type="ECO:0000256" key="1">
    <source>
        <dbReference type="SAM" id="MobiDB-lite"/>
    </source>
</evidence>
<keyword evidence="2" id="KW-0560">Oxidoreductase</keyword>
<feature type="region of interest" description="Disordered" evidence="1">
    <location>
        <begin position="1"/>
        <end position="313"/>
    </location>
</feature>
<evidence type="ECO:0000313" key="2">
    <source>
        <dbReference type="EMBL" id="CAA9328841.1"/>
    </source>
</evidence>
<dbReference type="GO" id="GO:0004617">
    <property type="term" value="F:phosphoglycerate dehydrogenase activity"/>
    <property type="evidence" value="ECO:0007669"/>
    <property type="project" value="UniProtKB-EC"/>
</dbReference>
<feature type="compositionally biased region" description="Low complexity" evidence="1">
    <location>
        <begin position="22"/>
        <end position="31"/>
    </location>
</feature>
<feature type="compositionally biased region" description="Basic residues" evidence="1">
    <location>
        <begin position="32"/>
        <end position="47"/>
    </location>
</feature>
<feature type="compositionally biased region" description="Low complexity" evidence="1">
    <location>
        <begin position="85"/>
        <end position="96"/>
    </location>
</feature>
<accession>A0A6J4LBI9</accession>
<feature type="compositionally biased region" description="Basic residues" evidence="1">
    <location>
        <begin position="138"/>
        <end position="158"/>
    </location>
</feature>
<feature type="compositionally biased region" description="Low complexity" evidence="1">
    <location>
        <begin position="48"/>
        <end position="65"/>
    </location>
</feature>
<protein>
    <submittedName>
        <fullName evidence="2">D-3-phosphoglycerate dehydrogenase</fullName>
        <ecNumber evidence="2">1.1.1.95</ecNumber>
    </submittedName>
</protein>
<feature type="compositionally biased region" description="Basic residues" evidence="1">
    <location>
        <begin position="188"/>
        <end position="213"/>
    </location>
</feature>
<feature type="non-terminal residue" evidence="2">
    <location>
        <position position="313"/>
    </location>
</feature>
<feature type="compositionally biased region" description="Basic residues" evidence="1">
    <location>
        <begin position="97"/>
        <end position="108"/>
    </location>
</feature>
<proteinExistence type="predicted"/>
<dbReference type="EC" id="1.1.1.95" evidence="2"/>
<feature type="compositionally biased region" description="Basic residues" evidence="1">
    <location>
        <begin position="223"/>
        <end position="257"/>
    </location>
</feature>
<name>A0A6J4LBI9_9ACTN</name>